<dbReference type="PANTHER" id="PTHR43394:SF1">
    <property type="entry name" value="ATP-BINDING CASSETTE SUB-FAMILY B MEMBER 10, MITOCHONDRIAL"/>
    <property type="match status" value="1"/>
</dbReference>
<dbReference type="PANTHER" id="PTHR43394">
    <property type="entry name" value="ATP-DEPENDENT PERMEASE MDL1, MITOCHONDRIAL"/>
    <property type="match status" value="1"/>
</dbReference>
<name>A0AAD5YE73_9APHY</name>
<dbReference type="Pfam" id="PF00005">
    <property type="entry name" value="ABC_tran"/>
    <property type="match status" value="1"/>
</dbReference>
<feature type="transmembrane region" description="Helical" evidence="3">
    <location>
        <begin position="190"/>
        <end position="208"/>
    </location>
</feature>
<dbReference type="EMBL" id="JANAWD010000611">
    <property type="protein sequence ID" value="KAJ3477274.1"/>
    <property type="molecule type" value="Genomic_DNA"/>
</dbReference>
<dbReference type="Gene3D" id="3.40.50.300">
    <property type="entry name" value="P-loop containing nucleotide triphosphate hydrolases"/>
    <property type="match status" value="1"/>
</dbReference>
<evidence type="ECO:0000256" key="2">
    <source>
        <dbReference type="ARBA" id="ARBA00022840"/>
    </source>
</evidence>
<feature type="transmembrane region" description="Helical" evidence="3">
    <location>
        <begin position="113"/>
        <end position="135"/>
    </location>
</feature>
<dbReference type="InterPro" id="IPR027417">
    <property type="entry name" value="P-loop_NTPase"/>
</dbReference>
<dbReference type="InterPro" id="IPR039421">
    <property type="entry name" value="Type_1_exporter"/>
</dbReference>
<sequence>MPEKTGTVTADELHSTLAEAYLGVWRVVYTRVPSLQLPGGQSIDDWKRGYNYLRTCVYPFFLDAQRLFGPCLFSLYVLNHLWSGIEGALLLYLLNELLKQIELAYIRGTPDVWAIGSILSMRLLCVGVAALVRWLSRRSFKVNRSKIFDVPLLITLPPAAHLSLDLAAYSDSSNRPNIDPAKAWDAFREIFGTFSVAFTTISHIAFIWNMTRGQEDGLTFAFLCLARPLFTHIFTRNIWSTNFILYAVNPNYLRSLALNTIATTKQFKQEVLSGSLEEYLQDGRCLRCPPICITHFLPEFQEVANTLEASPDEFPSELFSTNPTPLPDIIKDILGDLPLVRFSLLQRKRFSITSLAMYQRTTTSLRSTIDQIIYERTALHESLHHLEVLYGYIKPRDTKADCLLPYPLPDSDPEEPKKEGMAISARNLSFCYPRSPDQRLVLKDVTFDIPASSLVVIVGANGSGKSSLVKLLCSLYNPTLGTILIDGKSANEYRRQDLRRATAVLTQDHLLFPLSISENISIGDPSCEDSPEKMERIRIAAKMGGAEQVIEKLAHGFEEMTRRMGSLYTSEEPPPPGPLKDIADAVEEYPDFSGGETQRLVASRTFMRLSSGSVKLVVADEPTSAMDPEGEFELFEALRKVKGGKTMIFITHRFGHLTKYADLILCLRDGELVESGVHDELMDKKGEYYRLYDIQASAFRMDTSSSPVEYYGSESE</sequence>
<dbReference type="SMART" id="SM00382">
    <property type="entry name" value="AAA"/>
    <property type="match status" value="1"/>
</dbReference>
<gene>
    <name evidence="5" type="ORF">NLI96_g10578</name>
</gene>
<dbReference type="GO" id="GO:0015421">
    <property type="term" value="F:ABC-type oligopeptide transporter activity"/>
    <property type="evidence" value="ECO:0007669"/>
    <property type="project" value="TreeGrafter"/>
</dbReference>
<evidence type="ECO:0000256" key="1">
    <source>
        <dbReference type="ARBA" id="ARBA00022741"/>
    </source>
</evidence>
<dbReference type="Proteomes" id="UP001212997">
    <property type="component" value="Unassembled WGS sequence"/>
</dbReference>
<evidence type="ECO:0000256" key="3">
    <source>
        <dbReference type="SAM" id="Phobius"/>
    </source>
</evidence>
<keyword evidence="1" id="KW-0547">Nucleotide-binding</keyword>
<proteinExistence type="predicted"/>
<comment type="caution">
    <text evidence="5">The sequence shown here is derived from an EMBL/GenBank/DDBJ whole genome shotgun (WGS) entry which is preliminary data.</text>
</comment>
<feature type="domain" description="ABC transporter" evidence="4">
    <location>
        <begin position="423"/>
        <end position="694"/>
    </location>
</feature>
<dbReference type="PROSITE" id="PS50893">
    <property type="entry name" value="ABC_TRANSPORTER_2"/>
    <property type="match status" value="1"/>
</dbReference>
<keyword evidence="3" id="KW-1133">Transmembrane helix</keyword>
<evidence type="ECO:0000313" key="5">
    <source>
        <dbReference type="EMBL" id="KAJ3477274.1"/>
    </source>
</evidence>
<keyword evidence="2" id="KW-0067">ATP-binding</keyword>
<keyword evidence="6" id="KW-1185">Reference proteome</keyword>
<accession>A0AAD5YE73</accession>
<dbReference type="AlphaFoldDB" id="A0AAD5YE73"/>
<feature type="transmembrane region" description="Helical" evidence="3">
    <location>
        <begin position="71"/>
        <end position="93"/>
    </location>
</feature>
<dbReference type="GO" id="GO:0005524">
    <property type="term" value="F:ATP binding"/>
    <property type="evidence" value="ECO:0007669"/>
    <property type="project" value="UniProtKB-KW"/>
</dbReference>
<keyword evidence="3" id="KW-0812">Transmembrane</keyword>
<evidence type="ECO:0000313" key="6">
    <source>
        <dbReference type="Proteomes" id="UP001212997"/>
    </source>
</evidence>
<dbReference type="InterPro" id="IPR003593">
    <property type="entry name" value="AAA+_ATPase"/>
</dbReference>
<dbReference type="GO" id="GO:0016887">
    <property type="term" value="F:ATP hydrolysis activity"/>
    <property type="evidence" value="ECO:0007669"/>
    <property type="project" value="InterPro"/>
</dbReference>
<protein>
    <recommendedName>
        <fullName evidence="4">ABC transporter domain-containing protein</fullName>
    </recommendedName>
</protein>
<keyword evidence="3" id="KW-0472">Membrane</keyword>
<organism evidence="5 6">
    <name type="scientific">Meripilus lineatus</name>
    <dbReference type="NCBI Taxonomy" id="2056292"/>
    <lineage>
        <taxon>Eukaryota</taxon>
        <taxon>Fungi</taxon>
        <taxon>Dikarya</taxon>
        <taxon>Basidiomycota</taxon>
        <taxon>Agaricomycotina</taxon>
        <taxon>Agaricomycetes</taxon>
        <taxon>Polyporales</taxon>
        <taxon>Meripilaceae</taxon>
        <taxon>Meripilus</taxon>
    </lineage>
</organism>
<reference evidence="5" key="1">
    <citation type="submission" date="2022-07" db="EMBL/GenBank/DDBJ databases">
        <title>Genome Sequence of Physisporinus lineatus.</title>
        <authorList>
            <person name="Buettner E."/>
        </authorList>
    </citation>
    <scope>NUCLEOTIDE SEQUENCE</scope>
    <source>
        <strain evidence="5">VT162</strain>
    </source>
</reference>
<evidence type="ECO:0000259" key="4">
    <source>
        <dbReference type="PROSITE" id="PS50893"/>
    </source>
</evidence>
<dbReference type="SUPFAM" id="SSF52540">
    <property type="entry name" value="P-loop containing nucleoside triphosphate hydrolases"/>
    <property type="match status" value="1"/>
</dbReference>
<dbReference type="InterPro" id="IPR003439">
    <property type="entry name" value="ABC_transporter-like_ATP-bd"/>
</dbReference>